<protein>
    <submittedName>
        <fullName evidence="2">Helix-turn-helix transcriptional regulator</fullName>
    </submittedName>
</protein>
<dbReference type="RefSeq" id="WP_187751210.1">
    <property type="nucleotide sequence ID" value="NZ_CP060828.1"/>
</dbReference>
<dbReference type="InterPro" id="IPR036390">
    <property type="entry name" value="WH_DNA-bd_sf"/>
</dbReference>
<sequence>MARPRTAARTIDHPDLSDVTLQQFLEALADPVRRAIVSQLARSAEDMSCGTFDTPVSLSTRTHHFGVLREAGVIRQYYVGTTKFNALRADEADVRFPGLLSALLDAVTEEESRGL</sequence>
<accession>A0A7H0INB9</accession>
<dbReference type="PRINTS" id="PR00778">
    <property type="entry name" value="HTHARSR"/>
</dbReference>
<evidence type="ECO:0000313" key="2">
    <source>
        <dbReference type="EMBL" id="QNP74285.1"/>
    </source>
</evidence>
<dbReference type="InterPro" id="IPR011991">
    <property type="entry name" value="ArsR-like_HTH"/>
</dbReference>
<dbReference type="Proteomes" id="UP000516052">
    <property type="component" value="Chromosome"/>
</dbReference>
<dbReference type="Gene3D" id="1.10.10.10">
    <property type="entry name" value="Winged helix-like DNA-binding domain superfamily/Winged helix DNA-binding domain"/>
    <property type="match status" value="1"/>
</dbReference>
<proteinExistence type="predicted"/>
<dbReference type="CDD" id="cd00090">
    <property type="entry name" value="HTH_ARSR"/>
    <property type="match status" value="1"/>
</dbReference>
<dbReference type="InterPro" id="IPR036388">
    <property type="entry name" value="WH-like_DNA-bd_sf"/>
</dbReference>
<dbReference type="SUPFAM" id="SSF46785">
    <property type="entry name" value="Winged helix' DNA-binding domain"/>
    <property type="match status" value="1"/>
</dbReference>
<organism evidence="2 3">
    <name type="scientific">Streptomyces roseirectus</name>
    <dbReference type="NCBI Taxonomy" id="2768066"/>
    <lineage>
        <taxon>Bacteria</taxon>
        <taxon>Bacillati</taxon>
        <taxon>Actinomycetota</taxon>
        <taxon>Actinomycetes</taxon>
        <taxon>Kitasatosporales</taxon>
        <taxon>Streptomycetaceae</taxon>
        <taxon>Streptomyces</taxon>
    </lineage>
</organism>
<evidence type="ECO:0000313" key="3">
    <source>
        <dbReference type="Proteomes" id="UP000516052"/>
    </source>
</evidence>
<dbReference type="SMART" id="SM00418">
    <property type="entry name" value="HTH_ARSR"/>
    <property type="match status" value="1"/>
</dbReference>
<dbReference type="KEGG" id="sroi:IAG44_35750"/>
<keyword evidence="3" id="KW-1185">Reference proteome</keyword>
<dbReference type="InterPro" id="IPR001845">
    <property type="entry name" value="HTH_ArsR_DNA-bd_dom"/>
</dbReference>
<dbReference type="EMBL" id="CP060828">
    <property type="protein sequence ID" value="QNP74285.1"/>
    <property type="molecule type" value="Genomic_DNA"/>
</dbReference>
<reference evidence="2 3" key="1">
    <citation type="submission" date="2020-08" db="EMBL/GenBank/DDBJ databases">
        <title>A novel species.</title>
        <authorList>
            <person name="Gao J."/>
        </authorList>
    </citation>
    <scope>NUCLEOTIDE SEQUENCE [LARGE SCALE GENOMIC DNA]</scope>
    <source>
        <strain evidence="2 3">CRXT-G-22</strain>
    </source>
</reference>
<dbReference type="Pfam" id="PF12840">
    <property type="entry name" value="HTH_20"/>
    <property type="match status" value="1"/>
</dbReference>
<evidence type="ECO:0000259" key="1">
    <source>
        <dbReference type="SMART" id="SM00418"/>
    </source>
</evidence>
<gene>
    <name evidence="2" type="ORF">IAG44_35750</name>
</gene>
<dbReference type="AlphaFoldDB" id="A0A7H0INB9"/>
<dbReference type="GO" id="GO:0003700">
    <property type="term" value="F:DNA-binding transcription factor activity"/>
    <property type="evidence" value="ECO:0007669"/>
    <property type="project" value="InterPro"/>
</dbReference>
<name>A0A7H0INB9_9ACTN</name>
<feature type="domain" description="HTH arsR-type" evidence="1">
    <location>
        <begin position="23"/>
        <end position="105"/>
    </location>
</feature>